<dbReference type="Proteomes" id="UP001413721">
    <property type="component" value="Unassembled WGS sequence"/>
</dbReference>
<protein>
    <submittedName>
        <fullName evidence="1">Eco29kI family restriction endonuclease</fullName>
    </submittedName>
</protein>
<dbReference type="EMBL" id="JBBKTW010000013">
    <property type="protein sequence ID" value="MEN2991771.1"/>
    <property type="molecule type" value="Genomic_DNA"/>
</dbReference>
<evidence type="ECO:0000313" key="2">
    <source>
        <dbReference type="Proteomes" id="UP001413721"/>
    </source>
</evidence>
<dbReference type="CDD" id="cd10453">
    <property type="entry name" value="GIY-YIG_RE_Cfr42I"/>
    <property type="match status" value="1"/>
</dbReference>
<keyword evidence="2" id="KW-1185">Reference proteome</keyword>
<comment type="caution">
    <text evidence="1">The sequence shown here is derived from an EMBL/GenBank/DDBJ whole genome shotgun (WGS) entry which is preliminary data.</text>
</comment>
<proteinExistence type="predicted"/>
<evidence type="ECO:0000313" key="1">
    <source>
        <dbReference type="EMBL" id="MEN2991771.1"/>
    </source>
</evidence>
<organism evidence="1 2">
    <name type="scientific">Tistrella arctica</name>
    <dbReference type="NCBI Taxonomy" id="3133430"/>
    <lineage>
        <taxon>Bacteria</taxon>
        <taxon>Pseudomonadati</taxon>
        <taxon>Pseudomonadota</taxon>
        <taxon>Alphaproteobacteria</taxon>
        <taxon>Geminicoccales</taxon>
        <taxon>Geminicoccaceae</taxon>
        <taxon>Tistrella</taxon>
    </lineage>
</organism>
<reference evidence="1 2" key="1">
    <citation type="submission" date="2024-03" db="EMBL/GenBank/DDBJ databases">
        <title>High-quality draft genome sequencing of Tistrella sp. BH-R2-4.</title>
        <authorList>
            <person name="Dong C."/>
        </authorList>
    </citation>
    <scope>NUCLEOTIDE SEQUENCE [LARGE SCALE GENOMIC DNA]</scope>
    <source>
        <strain evidence="1 2">BH-R2-4</strain>
    </source>
</reference>
<name>A0ABU9YSJ6_9PROT</name>
<dbReference type="RefSeq" id="WP_345938641.1">
    <property type="nucleotide sequence ID" value="NZ_JBBKTW010000013.1"/>
</dbReference>
<keyword evidence="1" id="KW-0255">Endonuclease</keyword>
<keyword evidence="1" id="KW-0540">Nuclease</keyword>
<accession>A0ABU9YSJ6</accession>
<dbReference type="Pfam" id="PF09517">
    <property type="entry name" value="RE_Eco29kI"/>
    <property type="match status" value="1"/>
</dbReference>
<dbReference type="InterPro" id="IPR018575">
    <property type="entry name" value="Restrct_endonuc_II_Eco29kI"/>
</dbReference>
<sequence length="216" mass="23992">MTGEVIPFNPLDKKNLGASVAEALLTKETHPLGDLPIFEGAGIYAIYYTGNFQPYQQISRLNSNGKFHLPIYVGKAVPAGARMGASLKLTAEKVLYKRLKEHADSVRSASNLNIEDFYCRFLVVDDIWIPLGESLIIARFTPIWNSLIDGFGNHNPGKGRHAGMRPRWDVLHPGRGWAENLRERSETAAEIAQDAETYLKGHPACLSEQFIEAEGE</sequence>
<dbReference type="GO" id="GO:0004519">
    <property type="term" value="F:endonuclease activity"/>
    <property type="evidence" value="ECO:0007669"/>
    <property type="project" value="UniProtKB-KW"/>
</dbReference>
<gene>
    <name evidence="1" type="ORF">WG926_25900</name>
</gene>
<keyword evidence="1" id="KW-0378">Hydrolase</keyword>